<dbReference type="AlphaFoldDB" id="A0A5C6C5N9"/>
<dbReference type="Pfam" id="PF03983">
    <property type="entry name" value="SHD1"/>
    <property type="match status" value="1"/>
</dbReference>
<gene>
    <name evidence="3" type="ORF">Poly21_16410</name>
</gene>
<sequence>MKRSIRHSLRWSLVVTLATFLGTGPVAAGWLHRHLHGCPAEPVCAPAPTCCEPQPEPVCCGEPVYSPPVVDCCEPAPCCGDEIVTDASSAVDSSVWGETVLQESDAEIVAPPAADTQQVHEHEHDAENTDHSDDTPPDPTSVSDPVAIEQDDASDTADTRDQDSSSAAEVEPAEPATMPEPEVVPEPIADESADDLFSGASDSEMNLPADPEPVIPEPAVPEPVSPPAEPAVDDLFGGTNEAEMTEPALDALPPATEPTESESIDDLFGAPADALAPPAESPAAPAEAESGDDLFGGDADAFAPDPAMPAEDLPATGDDLFGDPSGFDSLPAEDSSGGIDDLFSDPAGQPDMTEPALPETPAEGVDDLFSEPPADDSSEGALDDLFSLWNADADAGEQNAASDLVEAFEAQPEAQQTAVVPQSADTLIGLDNTESRTWVDNTGGFRTEGRLIKIGDDHVKLLKNNGKTCTVPKSRLSDADSDYVQSIAHRVALFVMATPGR</sequence>
<protein>
    <recommendedName>
        <fullName evidence="2">SLA1 homology domain-containing protein</fullName>
    </recommendedName>
</protein>
<feature type="compositionally biased region" description="Pro residues" evidence="1">
    <location>
        <begin position="210"/>
        <end position="229"/>
    </location>
</feature>
<accession>A0A5C6C5N9</accession>
<keyword evidence="4" id="KW-1185">Reference proteome</keyword>
<dbReference type="GO" id="GO:0042802">
    <property type="term" value="F:identical protein binding"/>
    <property type="evidence" value="ECO:0007669"/>
    <property type="project" value="InterPro"/>
</dbReference>
<reference evidence="3 4" key="1">
    <citation type="journal article" date="2020" name="Antonie Van Leeuwenhoek">
        <title>Rhodopirellula heiligendammensis sp. nov., Rhodopirellula pilleata sp. nov., and Rhodopirellula solitaria sp. nov. isolated from natural or artificial marine surfaces in Northern Germany and California, USA, and emended description of the genus Rhodopirellula.</title>
        <authorList>
            <person name="Kallscheuer N."/>
            <person name="Wiegand S."/>
            <person name="Jogler M."/>
            <person name="Boedeker C."/>
            <person name="Peeters S.H."/>
            <person name="Rast P."/>
            <person name="Heuer A."/>
            <person name="Jetten M.S.M."/>
            <person name="Rohde M."/>
            <person name="Jogler C."/>
        </authorList>
    </citation>
    <scope>NUCLEOTIDE SEQUENCE [LARGE SCALE GENOMIC DNA]</scope>
    <source>
        <strain evidence="3 4">Poly21</strain>
    </source>
</reference>
<feature type="compositionally biased region" description="Low complexity" evidence="1">
    <location>
        <begin position="296"/>
        <end position="310"/>
    </location>
</feature>
<feature type="domain" description="SLA1 homology" evidence="2">
    <location>
        <begin position="432"/>
        <end position="488"/>
    </location>
</feature>
<feature type="compositionally biased region" description="Low complexity" evidence="1">
    <location>
        <begin position="266"/>
        <end position="288"/>
    </location>
</feature>
<dbReference type="GO" id="GO:0030674">
    <property type="term" value="F:protein-macromolecule adaptor activity"/>
    <property type="evidence" value="ECO:0007669"/>
    <property type="project" value="InterPro"/>
</dbReference>
<evidence type="ECO:0000313" key="4">
    <source>
        <dbReference type="Proteomes" id="UP000319908"/>
    </source>
</evidence>
<feature type="compositionally biased region" description="Acidic residues" evidence="1">
    <location>
        <begin position="364"/>
        <end position="379"/>
    </location>
</feature>
<feature type="compositionally biased region" description="Low complexity" evidence="1">
    <location>
        <begin position="167"/>
        <end position="187"/>
    </location>
</feature>
<evidence type="ECO:0000256" key="1">
    <source>
        <dbReference type="SAM" id="MobiDB-lite"/>
    </source>
</evidence>
<dbReference type="Gene3D" id="2.30.30.700">
    <property type="entry name" value="SLA1 homology domain 1"/>
    <property type="match status" value="1"/>
</dbReference>
<proteinExistence type="predicted"/>
<name>A0A5C6C5N9_9BACT</name>
<comment type="caution">
    <text evidence="3">The sequence shown here is derived from an EMBL/GenBank/DDBJ whole genome shotgun (WGS) entry which is preliminary data.</text>
</comment>
<organism evidence="3 4">
    <name type="scientific">Allorhodopirellula heiligendammensis</name>
    <dbReference type="NCBI Taxonomy" id="2714739"/>
    <lineage>
        <taxon>Bacteria</taxon>
        <taxon>Pseudomonadati</taxon>
        <taxon>Planctomycetota</taxon>
        <taxon>Planctomycetia</taxon>
        <taxon>Pirellulales</taxon>
        <taxon>Pirellulaceae</taxon>
        <taxon>Allorhodopirellula</taxon>
    </lineage>
</organism>
<feature type="region of interest" description="Disordered" evidence="1">
    <location>
        <begin position="113"/>
        <end position="379"/>
    </location>
</feature>
<evidence type="ECO:0000259" key="2">
    <source>
        <dbReference type="Pfam" id="PF03983"/>
    </source>
</evidence>
<feature type="compositionally biased region" description="Basic and acidic residues" evidence="1">
    <location>
        <begin position="118"/>
        <end position="134"/>
    </location>
</feature>
<dbReference type="Proteomes" id="UP000319908">
    <property type="component" value="Unassembled WGS sequence"/>
</dbReference>
<dbReference type="GO" id="GO:0043130">
    <property type="term" value="F:ubiquitin binding"/>
    <property type="evidence" value="ECO:0007669"/>
    <property type="project" value="InterPro"/>
</dbReference>
<dbReference type="InterPro" id="IPR007131">
    <property type="entry name" value="SHD1"/>
</dbReference>
<dbReference type="EMBL" id="SJPU01000001">
    <property type="protein sequence ID" value="TWU19468.1"/>
    <property type="molecule type" value="Genomic_DNA"/>
</dbReference>
<dbReference type="GO" id="GO:0008092">
    <property type="term" value="F:cytoskeletal protein binding"/>
    <property type="evidence" value="ECO:0007669"/>
    <property type="project" value="InterPro"/>
</dbReference>
<evidence type="ECO:0000313" key="3">
    <source>
        <dbReference type="EMBL" id="TWU19468.1"/>
    </source>
</evidence>